<dbReference type="OrthoDB" id="1936908at2759"/>
<reference evidence="2 3" key="1">
    <citation type="journal article" date="2018" name="Mol. Plant">
        <title>The genome of Artemisia annua provides insight into the evolution of Asteraceae family and artemisinin biosynthesis.</title>
        <authorList>
            <person name="Shen Q."/>
            <person name="Zhang L."/>
            <person name="Liao Z."/>
            <person name="Wang S."/>
            <person name="Yan T."/>
            <person name="Shi P."/>
            <person name="Liu M."/>
            <person name="Fu X."/>
            <person name="Pan Q."/>
            <person name="Wang Y."/>
            <person name="Lv Z."/>
            <person name="Lu X."/>
            <person name="Zhang F."/>
            <person name="Jiang W."/>
            <person name="Ma Y."/>
            <person name="Chen M."/>
            <person name="Hao X."/>
            <person name="Li L."/>
            <person name="Tang Y."/>
            <person name="Lv G."/>
            <person name="Zhou Y."/>
            <person name="Sun X."/>
            <person name="Brodelius P.E."/>
            <person name="Rose J.K.C."/>
            <person name="Tang K."/>
        </authorList>
    </citation>
    <scope>NUCLEOTIDE SEQUENCE [LARGE SCALE GENOMIC DNA]</scope>
    <source>
        <strain evidence="3">cv. Huhao1</strain>
        <tissue evidence="2">Leaf</tissue>
    </source>
</reference>
<dbReference type="AlphaFoldDB" id="A0A2U1NGR4"/>
<dbReference type="GO" id="GO:0003964">
    <property type="term" value="F:RNA-directed DNA polymerase activity"/>
    <property type="evidence" value="ECO:0007669"/>
    <property type="project" value="UniProtKB-KW"/>
</dbReference>
<dbReference type="Proteomes" id="UP000245207">
    <property type="component" value="Unassembled WGS sequence"/>
</dbReference>
<evidence type="ECO:0000313" key="3">
    <source>
        <dbReference type="Proteomes" id="UP000245207"/>
    </source>
</evidence>
<organism evidence="2 3">
    <name type="scientific">Artemisia annua</name>
    <name type="common">Sweet wormwood</name>
    <dbReference type="NCBI Taxonomy" id="35608"/>
    <lineage>
        <taxon>Eukaryota</taxon>
        <taxon>Viridiplantae</taxon>
        <taxon>Streptophyta</taxon>
        <taxon>Embryophyta</taxon>
        <taxon>Tracheophyta</taxon>
        <taxon>Spermatophyta</taxon>
        <taxon>Magnoliopsida</taxon>
        <taxon>eudicotyledons</taxon>
        <taxon>Gunneridae</taxon>
        <taxon>Pentapetalae</taxon>
        <taxon>asterids</taxon>
        <taxon>campanulids</taxon>
        <taxon>Asterales</taxon>
        <taxon>Asteraceae</taxon>
        <taxon>Asteroideae</taxon>
        <taxon>Anthemideae</taxon>
        <taxon>Artemisiinae</taxon>
        <taxon>Artemisia</taxon>
    </lineage>
</organism>
<dbReference type="InterPro" id="IPR005162">
    <property type="entry name" value="Retrotrans_gag_dom"/>
</dbReference>
<keyword evidence="3" id="KW-1185">Reference proteome</keyword>
<sequence length="172" mass="19562">MVNTRRNGHPNGQDTPDFEAMIANALVNVPPNLSAELTTRIIDNIRNGDDSSNGHGNSGGAPPTGMHVWIERFTKLKPLSFQSAATPTEAEDWITHMEKLFKVLGCADEFKTQLATFKLEGDALSWLKAYLLAKGENFADTCTWNTFRDIFYKQYFPFSEQQRYKREYEAIY</sequence>
<gene>
    <name evidence="2" type="ORF">CTI12_AA266280</name>
</gene>
<keyword evidence="2" id="KW-0808">Transferase</keyword>
<dbReference type="EMBL" id="PKPP01002856">
    <property type="protein sequence ID" value="PWA72704.1"/>
    <property type="molecule type" value="Genomic_DNA"/>
</dbReference>
<comment type="caution">
    <text evidence="2">The sequence shown here is derived from an EMBL/GenBank/DDBJ whole genome shotgun (WGS) entry which is preliminary data.</text>
</comment>
<keyword evidence="2" id="KW-0695">RNA-directed DNA polymerase</keyword>
<evidence type="ECO:0000259" key="1">
    <source>
        <dbReference type="Pfam" id="PF03732"/>
    </source>
</evidence>
<feature type="domain" description="Retrotransposon gag" evidence="1">
    <location>
        <begin position="113"/>
        <end position="168"/>
    </location>
</feature>
<dbReference type="Pfam" id="PF03732">
    <property type="entry name" value="Retrotrans_gag"/>
    <property type="match status" value="1"/>
</dbReference>
<name>A0A2U1NGR4_ARTAN</name>
<evidence type="ECO:0000313" key="2">
    <source>
        <dbReference type="EMBL" id="PWA72704.1"/>
    </source>
</evidence>
<keyword evidence="2" id="KW-0548">Nucleotidyltransferase</keyword>
<accession>A0A2U1NGR4</accession>
<proteinExistence type="predicted"/>
<protein>
    <submittedName>
        <fullName evidence="2">Reverse transcriptase domain-containing protein</fullName>
    </submittedName>
</protein>